<comment type="caution">
    <text evidence="2">The sequence shown here is derived from an EMBL/GenBank/DDBJ whole genome shotgun (WGS) entry which is preliminary data.</text>
</comment>
<evidence type="ECO:0000313" key="2">
    <source>
        <dbReference type="EMBL" id="KAK6507462.1"/>
    </source>
</evidence>
<accession>A0AAV9WF60</accession>
<feature type="region of interest" description="Disordered" evidence="1">
    <location>
        <begin position="24"/>
        <end position="107"/>
    </location>
</feature>
<keyword evidence="3" id="KW-1185">Reference proteome</keyword>
<gene>
    <name evidence="2" type="ORF">TWF481_005894</name>
</gene>
<dbReference type="AlphaFoldDB" id="A0AAV9WF60"/>
<feature type="compositionally biased region" description="Low complexity" evidence="1">
    <location>
        <begin position="91"/>
        <end position="107"/>
    </location>
</feature>
<dbReference type="Proteomes" id="UP001370758">
    <property type="component" value="Unassembled WGS sequence"/>
</dbReference>
<feature type="compositionally biased region" description="Low complexity" evidence="1">
    <location>
        <begin position="24"/>
        <end position="84"/>
    </location>
</feature>
<proteinExistence type="predicted"/>
<reference evidence="2 3" key="1">
    <citation type="submission" date="2023-08" db="EMBL/GenBank/DDBJ databases">
        <authorList>
            <person name="Palmer J.M."/>
        </authorList>
    </citation>
    <scope>NUCLEOTIDE SEQUENCE [LARGE SCALE GENOMIC DNA]</scope>
    <source>
        <strain evidence="2 3">TWF481</strain>
    </source>
</reference>
<protein>
    <submittedName>
        <fullName evidence="2">Uncharacterized protein</fullName>
    </submittedName>
</protein>
<name>A0AAV9WF60_9PEZI</name>
<evidence type="ECO:0000256" key="1">
    <source>
        <dbReference type="SAM" id="MobiDB-lite"/>
    </source>
</evidence>
<dbReference type="EMBL" id="JAVHJL010000003">
    <property type="protein sequence ID" value="KAK6507462.1"/>
    <property type="molecule type" value="Genomic_DNA"/>
</dbReference>
<sequence>MGAVGAQVPSNFEAYGLCYEPAVSSTTSSASSTTTPVSTNSIISGSSSSASSSLSSSATVSDVSSSTLPETSSDISCSSSTFQLPSPPPTSSSQLSSSPSSSSSSTTTLNAYDVITLRTLYSFCSNLLRSTQTSTSTTATTSTSTEISTQTFTSSEVATCTSSFSEYSSTSYIPTETTATDLRRKRATVVERQSSYRTPTPLTSFNDAEVRAGCSSAITIPTTTVESTDISVSVIPYLSTTDFNTTMTSYATETTTSTIPSVLTSIAVANGYYKMKNDSLGDFDNYYFYVNPKNHTGTLPDTTIVASTIRETFWQAVWDGNLGGWKMRYDWWRIGDGNNITDSFWLLYFTTITNPQKIQYRWLGLTKNTNVIGPGKTTQYALFDINDGYATIQVSLDGTRNTLWTCEDGGTAERPPAFWFYASAGWMDIVDAATDGPNGDGQYTLHNCVVVPGFHILGW</sequence>
<evidence type="ECO:0000313" key="3">
    <source>
        <dbReference type="Proteomes" id="UP001370758"/>
    </source>
</evidence>
<organism evidence="2 3">
    <name type="scientific">Arthrobotrys musiformis</name>
    <dbReference type="NCBI Taxonomy" id="47236"/>
    <lineage>
        <taxon>Eukaryota</taxon>
        <taxon>Fungi</taxon>
        <taxon>Dikarya</taxon>
        <taxon>Ascomycota</taxon>
        <taxon>Pezizomycotina</taxon>
        <taxon>Orbiliomycetes</taxon>
        <taxon>Orbiliales</taxon>
        <taxon>Orbiliaceae</taxon>
        <taxon>Arthrobotrys</taxon>
    </lineage>
</organism>